<dbReference type="Proteomes" id="UP000076796">
    <property type="component" value="Unassembled WGS sequence"/>
</dbReference>
<evidence type="ECO:0000313" key="3">
    <source>
        <dbReference type="Proteomes" id="UP000076796"/>
    </source>
</evidence>
<accession>A0A163M1H4</accession>
<name>A0A163M1H4_9BACL</name>
<dbReference type="AlphaFoldDB" id="A0A163M1H4"/>
<feature type="transmembrane region" description="Helical" evidence="1">
    <location>
        <begin position="95"/>
        <end position="125"/>
    </location>
</feature>
<dbReference type="GO" id="GO:0005886">
    <property type="term" value="C:plasma membrane"/>
    <property type="evidence" value="ECO:0007669"/>
    <property type="project" value="UniProtKB-SubCell"/>
</dbReference>
<keyword evidence="1" id="KW-0812">Transmembrane</keyword>
<protein>
    <submittedName>
        <fullName evidence="2">ABC transporter permease</fullName>
    </submittedName>
</protein>
<dbReference type="Pfam" id="PF12679">
    <property type="entry name" value="ABC2_membrane_2"/>
    <property type="match status" value="1"/>
</dbReference>
<keyword evidence="1" id="KW-1133">Transmembrane helix</keyword>
<dbReference type="GeneID" id="97555770"/>
<feature type="transmembrane region" description="Helical" evidence="1">
    <location>
        <begin position="245"/>
        <end position="267"/>
    </location>
</feature>
<comment type="caution">
    <text evidence="2">The sequence shown here is derived from an EMBL/GenBank/DDBJ whole genome shotgun (WGS) entry which is preliminary data.</text>
</comment>
<dbReference type="STRING" id="59843.A3958_22635"/>
<keyword evidence="1" id="KW-0472">Membrane</keyword>
<feature type="transmembrane region" description="Helical" evidence="1">
    <location>
        <begin position="51"/>
        <end position="75"/>
    </location>
</feature>
<feature type="transmembrane region" description="Helical" evidence="1">
    <location>
        <begin position="168"/>
        <end position="192"/>
    </location>
</feature>
<gene>
    <name evidence="2" type="ORF">AWU65_23365</name>
</gene>
<evidence type="ECO:0000313" key="2">
    <source>
        <dbReference type="EMBL" id="KZS48661.1"/>
    </source>
</evidence>
<dbReference type="PANTHER" id="PTHR43471">
    <property type="entry name" value="ABC TRANSPORTER PERMEASE"/>
    <property type="match status" value="1"/>
</dbReference>
<proteinExistence type="predicted"/>
<evidence type="ECO:0000256" key="1">
    <source>
        <dbReference type="SAM" id="Phobius"/>
    </source>
</evidence>
<feature type="transmembrane region" description="Helical" evidence="1">
    <location>
        <begin position="20"/>
        <end position="39"/>
    </location>
</feature>
<dbReference type="RefSeq" id="WP_063479477.1">
    <property type="nucleotide sequence ID" value="NZ_CP147845.1"/>
</dbReference>
<dbReference type="PANTHER" id="PTHR43471:SF1">
    <property type="entry name" value="ABC TRANSPORTER PERMEASE PROTEIN NOSY-RELATED"/>
    <property type="match status" value="1"/>
</dbReference>
<reference evidence="2" key="1">
    <citation type="journal article" date="2016" name="Genome Announc.">
        <title>Draft genomes of two strains of Paenibacillus glucanolyticus with capability to degrade lignocellulose.</title>
        <authorList>
            <person name="Mathews S.L."/>
            <person name="Pawlak J."/>
            <person name="Grunden A.M."/>
        </authorList>
    </citation>
    <scope>NUCLEOTIDE SEQUENCE [LARGE SCALE GENOMIC DNA]</scope>
    <source>
        <strain evidence="2">SLM1</strain>
    </source>
</reference>
<dbReference type="EMBL" id="LWMH01000001">
    <property type="protein sequence ID" value="KZS48661.1"/>
    <property type="molecule type" value="Genomic_DNA"/>
</dbReference>
<organism evidence="2 3">
    <name type="scientific">Paenibacillus glucanolyticus</name>
    <dbReference type="NCBI Taxonomy" id="59843"/>
    <lineage>
        <taxon>Bacteria</taxon>
        <taxon>Bacillati</taxon>
        <taxon>Bacillota</taxon>
        <taxon>Bacilli</taxon>
        <taxon>Bacillales</taxon>
        <taxon>Paenibacillaceae</taxon>
        <taxon>Paenibacillus</taxon>
    </lineage>
</organism>
<keyword evidence="3" id="KW-1185">Reference proteome</keyword>
<dbReference type="GO" id="GO:0140359">
    <property type="term" value="F:ABC-type transporter activity"/>
    <property type="evidence" value="ECO:0007669"/>
    <property type="project" value="InterPro"/>
</dbReference>
<dbReference type="OrthoDB" id="2680264at2"/>
<sequence>MVNDAVHIAVREMKMGFRNPWSYSFMGLFGLFMLCLLLINNGGYVEGYSSITGTMLNLILYLLPLMTLMLGAFSLTGDKEDGSWELLSSYPLRTLSFILGKFAGLAVVLFVLVSFGFGLSAVMGWITGRGLDAHTYILLYGFSISLALMFLAVSFLIGTVAVNRWQALTVAVAVWFFAIIAWSPLLIAVLGMMPYGWIKPSISVLTLFNPAELSRVFAVVKLGGGSVLGPQYYDWVRWIRQPMGSAGYIIAILVWVGASTGLTHWLWERGRAR</sequence>
<feature type="transmembrane region" description="Helical" evidence="1">
    <location>
        <begin position="137"/>
        <end position="162"/>
    </location>
</feature>